<evidence type="ECO:0000256" key="1">
    <source>
        <dbReference type="SAM" id="MobiDB-lite"/>
    </source>
</evidence>
<evidence type="ECO:0000313" key="3">
    <source>
        <dbReference type="Proteomes" id="UP001152622"/>
    </source>
</evidence>
<feature type="region of interest" description="Disordered" evidence="1">
    <location>
        <begin position="22"/>
        <end position="74"/>
    </location>
</feature>
<organism evidence="2 3">
    <name type="scientific">Synaphobranchus kaupii</name>
    <name type="common">Kaup's arrowtooth eel</name>
    <dbReference type="NCBI Taxonomy" id="118154"/>
    <lineage>
        <taxon>Eukaryota</taxon>
        <taxon>Metazoa</taxon>
        <taxon>Chordata</taxon>
        <taxon>Craniata</taxon>
        <taxon>Vertebrata</taxon>
        <taxon>Euteleostomi</taxon>
        <taxon>Actinopterygii</taxon>
        <taxon>Neopterygii</taxon>
        <taxon>Teleostei</taxon>
        <taxon>Anguilliformes</taxon>
        <taxon>Synaphobranchidae</taxon>
        <taxon>Synaphobranchus</taxon>
    </lineage>
</organism>
<evidence type="ECO:0000313" key="2">
    <source>
        <dbReference type="EMBL" id="KAJ8335728.1"/>
    </source>
</evidence>
<dbReference type="AlphaFoldDB" id="A0A9Q1IBK1"/>
<sequence>MNTEAGPRCRFINTALAVGSERARAAAAASPSPPRSPRLPSRSSGCGAGAAGASPGQSRPALSRSPPLRAVTRGFRRFGTPPELLMQGCWENSRSVPRASPGLPGAARIGLIDQDKRGYGSVRVDRRNPQTVRQLQRFTCSFTRLF</sequence>
<dbReference type="EMBL" id="JAINUF010000020">
    <property type="protein sequence ID" value="KAJ8335728.1"/>
    <property type="molecule type" value="Genomic_DNA"/>
</dbReference>
<protein>
    <submittedName>
        <fullName evidence="2">Uncharacterized protein</fullName>
    </submittedName>
</protein>
<name>A0A9Q1IBK1_SYNKA</name>
<dbReference type="Proteomes" id="UP001152622">
    <property type="component" value="Chromosome 20"/>
</dbReference>
<accession>A0A9Q1IBK1</accession>
<reference evidence="2" key="1">
    <citation type="journal article" date="2023" name="Science">
        <title>Genome structures resolve the early diversification of teleost fishes.</title>
        <authorList>
            <person name="Parey E."/>
            <person name="Louis A."/>
            <person name="Montfort J."/>
            <person name="Bouchez O."/>
            <person name="Roques C."/>
            <person name="Iampietro C."/>
            <person name="Lluch J."/>
            <person name="Castinel A."/>
            <person name="Donnadieu C."/>
            <person name="Desvignes T."/>
            <person name="Floi Bucao C."/>
            <person name="Jouanno E."/>
            <person name="Wen M."/>
            <person name="Mejri S."/>
            <person name="Dirks R."/>
            <person name="Jansen H."/>
            <person name="Henkel C."/>
            <person name="Chen W.J."/>
            <person name="Zahm M."/>
            <person name="Cabau C."/>
            <person name="Klopp C."/>
            <person name="Thompson A.W."/>
            <person name="Robinson-Rechavi M."/>
            <person name="Braasch I."/>
            <person name="Lecointre G."/>
            <person name="Bobe J."/>
            <person name="Postlethwait J.H."/>
            <person name="Berthelot C."/>
            <person name="Roest Crollius H."/>
            <person name="Guiguen Y."/>
        </authorList>
    </citation>
    <scope>NUCLEOTIDE SEQUENCE</scope>
    <source>
        <strain evidence="2">WJC10195</strain>
    </source>
</reference>
<proteinExistence type="predicted"/>
<gene>
    <name evidence="2" type="ORF">SKAU_G00390700</name>
</gene>
<comment type="caution">
    <text evidence="2">The sequence shown here is derived from an EMBL/GenBank/DDBJ whole genome shotgun (WGS) entry which is preliminary data.</text>
</comment>
<feature type="compositionally biased region" description="Low complexity" evidence="1">
    <location>
        <begin position="38"/>
        <end position="61"/>
    </location>
</feature>
<keyword evidence="3" id="KW-1185">Reference proteome</keyword>